<evidence type="ECO:0000256" key="5">
    <source>
        <dbReference type="ARBA" id="ARBA00022692"/>
    </source>
</evidence>
<evidence type="ECO:0000256" key="3">
    <source>
        <dbReference type="ARBA" id="ARBA00022448"/>
    </source>
</evidence>
<comment type="similarity">
    <text evidence="2 8">Belongs to the 4-toluene sulfonate uptake permease (TSUP) (TC 2.A.102) family.</text>
</comment>
<dbReference type="EMBL" id="ALXG01000002">
    <property type="protein sequence ID" value="ETO41053.1"/>
    <property type="molecule type" value="Genomic_DNA"/>
</dbReference>
<reference evidence="9 10" key="1">
    <citation type="submission" date="2012-08" db="EMBL/GenBank/DDBJ databases">
        <title>Genome sequencing of Lactobacillus florum 8D.</title>
        <authorList>
            <person name="Kim E.B."/>
            <person name="Marco M.L."/>
        </authorList>
    </citation>
    <scope>NUCLEOTIDE SEQUENCE [LARGE SCALE GENOMIC DNA]</scope>
    <source>
        <strain evidence="9 10">8D</strain>
    </source>
</reference>
<keyword evidence="6 8" id="KW-1133">Transmembrane helix</keyword>
<evidence type="ECO:0000256" key="6">
    <source>
        <dbReference type="ARBA" id="ARBA00022989"/>
    </source>
</evidence>
<dbReference type="PANTHER" id="PTHR30269:SF0">
    <property type="entry name" value="MEMBRANE TRANSPORTER PROTEIN YFCA-RELATED"/>
    <property type="match status" value="1"/>
</dbReference>
<dbReference type="Pfam" id="PF01925">
    <property type="entry name" value="TauE"/>
    <property type="match status" value="1"/>
</dbReference>
<evidence type="ECO:0000256" key="1">
    <source>
        <dbReference type="ARBA" id="ARBA00004651"/>
    </source>
</evidence>
<feature type="transmembrane region" description="Helical" evidence="8">
    <location>
        <begin position="102"/>
        <end position="120"/>
    </location>
</feature>
<name>W9EFY1_9LACO</name>
<protein>
    <recommendedName>
        <fullName evidence="8">Probable membrane transporter protein</fullName>
    </recommendedName>
</protein>
<feature type="transmembrane region" description="Helical" evidence="8">
    <location>
        <begin position="37"/>
        <end position="61"/>
    </location>
</feature>
<evidence type="ECO:0000256" key="2">
    <source>
        <dbReference type="ARBA" id="ARBA00009142"/>
    </source>
</evidence>
<accession>W9EFY1</accession>
<proteinExistence type="inferred from homology"/>
<evidence type="ECO:0000256" key="7">
    <source>
        <dbReference type="ARBA" id="ARBA00023136"/>
    </source>
</evidence>
<evidence type="ECO:0000313" key="9">
    <source>
        <dbReference type="EMBL" id="ETO41053.1"/>
    </source>
</evidence>
<comment type="caution">
    <text evidence="9">The sequence shown here is derived from an EMBL/GenBank/DDBJ whole genome shotgun (WGS) entry which is preliminary data.</text>
</comment>
<feature type="transmembrane region" description="Helical" evidence="8">
    <location>
        <begin position="237"/>
        <end position="256"/>
    </location>
</feature>
<evidence type="ECO:0000256" key="8">
    <source>
        <dbReference type="RuleBase" id="RU363041"/>
    </source>
</evidence>
<organism evidence="9 10">
    <name type="scientific">Fructilactobacillus florum 8D</name>
    <dbReference type="NCBI Taxonomy" id="1221538"/>
    <lineage>
        <taxon>Bacteria</taxon>
        <taxon>Bacillati</taxon>
        <taxon>Bacillota</taxon>
        <taxon>Bacilli</taxon>
        <taxon>Lactobacillales</taxon>
        <taxon>Lactobacillaceae</taxon>
        <taxon>Fructilactobacillus</taxon>
    </lineage>
</organism>
<feature type="transmembrane region" description="Helical" evidence="8">
    <location>
        <begin position="73"/>
        <end position="96"/>
    </location>
</feature>
<dbReference type="Proteomes" id="UP000019474">
    <property type="component" value="Unassembled WGS sequence"/>
</dbReference>
<dbReference type="PANTHER" id="PTHR30269">
    <property type="entry name" value="TRANSMEMBRANE PROTEIN YFCA"/>
    <property type="match status" value="1"/>
</dbReference>
<sequence>MVGQFLFLLAAGVVAGLLATIAGLASLASYPALLLVGIPPVIANVSNTVALIFTGVGAISASLKELRGQWKRVIGYTILAVIGSLLGSSFLLVAPATTFEKVVPFFILVAGVMLLLSGRGTESGAQKRLQEDAQHPRRRRWIQIASFLGIIFVGGYLGYFGAAGGVVLLAILAVITREDFAHYNAVKNVMTFACNITAATLFIFKATIAWQAVLPLGLGLLVGGYCGPLIVRHVNVALLRVLISLASFGLAAVLFYQAYF</sequence>
<evidence type="ECO:0000313" key="10">
    <source>
        <dbReference type="Proteomes" id="UP000019474"/>
    </source>
</evidence>
<keyword evidence="7 8" id="KW-0472">Membrane</keyword>
<gene>
    <name evidence="9" type="ORF">B808_14</name>
</gene>
<evidence type="ECO:0000256" key="4">
    <source>
        <dbReference type="ARBA" id="ARBA00022475"/>
    </source>
</evidence>
<dbReference type="RefSeq" id="WP_009167293.1">
    <property type="nucleotide sequence ID" value="NZ_ALXG01000002.1"/>
</dbReference>
<comment type="subcellular location">
    <subcellularLocation>
        <location evidence="1 8">Cell membrane</location>
        <topology evidence="1 8">Multi-pass membrane protein</topology>
    </subcellularLocation>
</comment>
<keyword evidence="4 8" id="KW-1003">Cell membrane</keyword>
<dbReference type="PATRIC" id="fig|1221538.3.peg.14"/>
<feature type="transmembrane region" description="Helical" evidence="8">
    <location>
        <begin position="141"/>
        <end position="173"/>
    </location>
</feature>
<keyword evidence="5 8" id="KW-0812">Transmembrane</keyword>
<dbReference type="InterPro" id="IPR002781">
    <property type="entry name" value="TM_pro_TauE-like"/>
</dbReference>
<dbReference type="OrthoDB" id="2329556at2"/>
<dbReference type="AlphaFoldDB" id="W9EFY1"/>
<dbReference type="InterPro" id="IPR052017">
    <property type="entry name" value="TSUP"/>
</dbReference>
<keyword evidence="3" id="KW-0813">Transport</keyword>
<keyword evidence="10" id="KW-1185">Reference proteome</keyword>
<feature type="transmembrane region" description="Helical" evidence="8">
    <location>
        <begin position="213"/>
        <end position="231"/>
    </location>
</feature>
<dbReference type="GO" id="GO:0005886">
    <property type="term" value="C:plasma membrane"/>
    <property type="evidence" value="ECO:0007669"/>
    <property type="project" value="UniProtKB-SubCell"/>
</dbReference>